<dbReference type="HOGENOM" id="CLU_3212389_0_0_10"/>
<keyword evidence="2" id="KW-1185">Reference proteome</keyword>
<sequence length="44" mass="5341">MYLSNFPKASFIYSGDKDTNNYPHYVVFRVKYSLFYIDFSFQAR</sequence>
<evidence type="ECO:0000313" key="1">
    <source>
        <dbReference type="EMBL" id="EGF56568.1"/>
    </source>
</evidence>
<reference evidence="1 2" key="1">
    <citation type="submission" date="2011-02" db="EMBL/GenBank/DDBJ databases">
        <authorList>
            <person name="Weinstock G."/>
            <person name="Sodergren E."/>
            <person name="Clifton S."/>
            <person name="Fulton L."/>
            <person name="Fulton B."/>
            <person name="Courtney L."/>
            <person name="Fronick C."/>
            <person name="Harrison M."/>
            <person name="Strong C."/>
            <person name="Farmer C."/>
            <person name="Delahaunty K."/>
            <person name="Markovic C."/>
            <person name="Hall O."/>
            <person name="Minx P."/>
            <person name="Tomlinson C."/>
            <person name="Mitreva M."/>
            <person name="Hou S."/>
            <person name="Chen J."/>
            <person name="Wollam A."/>
            <person name="Pepin K.H."/>
            <person name="Johnson M."/>
            <person name="Bhonagiri V."/>
            <person name="Zhang X."/>
            <person name="Suruliraj S."/>
            <person name="Warren W."/>
            <person name="Chinwalla A."/>
            <person name="Mardis E.R."/>
            <person name="Wilson R.K."/>
        </authorList>
    </citation>
    <scope>NUCLEOTIDE SEQUENCE [LARGE SCALE GENOMIC DNA]</scope>
    <source>
        <strain evidence="1 2">YIT 12057</strain>
    </source>
</reference>
<protein>
    <submittedName>
        <fullName evidence="1">Uncharacterized protein</fullName>
    </submittedName>
</protein>
<dbReference type="EMBL" id="AFBN01000039">
    <property type="protein sequence ID" value="EGF56568.1"/>
    <property type="molecule type" value="Genomic_DNA"/>
</dbReference>
<proteinExistence type="predicted"/>
<name>F3PTS4_9BACE</name>
<comment type="caution">
    <text evidence="1">The sequence shown here is derived from an EMBL/GenBank/DDBJ whole genome shotgun (WGS) entry which is preliminary data.</text>
</comment>
<evidence type="ECO:0000313" key="2">
    <source>
        <dbReference type="Proteomes" id="UP000003416"/>
    </source>
</evidence>
<dbReference type="Proteomes" id="UP000003416">
    <property type="component" value="Unassembled WGS sequence"/>
</dbReference>
<organism evidence="1 2">
    <name type="scientific">Bacteroides fluxus YIT 12057</name>
    <dbReference type="NCBI Taxonomy" id="763034"/>
    <lineage>
        <taxon>Bacteria</taxon>
        <taxon>Pseudomonadati</taxon>
        <taxon>Bacteroidota</taxon>
        <taxon>Bacteroidia</taxon>
        <taxon>Bacteroidales</taxon>
        <taxon>Bacteroidaceae</taxon>
        <taxon>Bacteroides</taxon>
    </lineage>
</organism>
<dbReference type="STRING" id="763034.HMPREF9446_02176"/>
<dbReference type="AlphaFoldDB" id="F3PTS4"/>
<accession>F3PTS4</accession>
<gene>
    <name evidence="1" type="ORF">HMPREF9446_02176</name>
</gene>